<keyword evidence="4" id="KW-0747">Spliceosome</keyword>
<evidence type="ECO:0000256" key="6">
    <source>
        <dbReference type="ARBA" id="ARBA00023242"/>
    </source>
</evidence>
<evidence type="ECO:0000313" key="8">
    <source>
        <dbReference type="EMBL" id="KAF8452811.1"/>
    </source>
</evidence>
<dbReference type="AlphaFoldDB" id="A0AAD4GMJ8"/>
<dbReference type="Gene3D" id="1.10.287.660">
    <property type="entry name" value="Helix hairpin bin"/>
    <property type="match status" value="1"/>
</dbReference>
<reference evidence="8" key="2">
    <citation type="journal article" date="2020" name="Nat. Commun.">
        <title>Large-scale genome sequencing of mycorrhizal fungi provides insights into the early evolution of symbiotic traits.</title>
        <authorList>
            <person name="Miyauchi S."/>
            <person name="Kiss E."/>
            <person name="Kuo A."/>
            <person name="Drula E."/>
            <person name="Kohler A."/>
            <person name="Sanchez-Garcia M."/>
            <person name="Morin E."/>
            <person name="Andreopoulos B."/>
            <person name="Barry K.W."/>
            <person name="Bonito G."/>
            <person name="Buee M."/>
            <person name="Carver A."/>
            <person name="Chen C."/>
            <person name="Cichocki N."/>
            <person name="Clum A."/>
            <person name="Culley D."/>
            <person name="Crous P.W."/>
            <person name="Fauchery L."/>
            <person name="Girlanda M."/>
            <person name="Hayes R.D."/>
            <person name="Keri Z."/>
            <person name="LaButti K."/>
            <person name="Lipzen A."/>
            <person name="Lombard V."/>
            <person name="Magnuson J."/>
            <person name="Maillard F."/>
            <person name="Murat C."/>
            <person name="Nolan M."/>
            <person name="Ohm R.A."/>
            <person name="Pangilinan J."/>
            <person name="Pereira M.F."/>
            <person name="Perotto S."/>
            <person name="Peter M."/>
            <person name="Pfister S."/>
            <person name="Riley R."/>
            <person name="Sitrit Y."/>
            <person name="Stielow J.B."/>
            <person name="Szollosi G."/>
            <person name="Zifcakova L."/>
            <person name="Stursova M."/>
            <person name="Spatafora J.W."/>
            <person name="Tedersoo L."/>
            <person name="Vaario L.M."/>
            <person name="Yamada A."/>
            <person name="Yan M."/>
            <person name="Wang P."/>
            <person name="Xu J."/>
            <person name="Bruns T."/>
            <person name="Baldrian P."/>
            <person name="Vilgalys R."/>
            <person name="Dunand C."/>
            <person name="Henrissat B."/>
            <person name="Grigoriev I.V."/>
            <person name="Hibbett D."/>
            <person name="Nagy L.G."/>
            <person name="Martin F.M."/>
        </authorList>
    </citation>
    <scope>NUCLEOTIDE SEQUENCE</scope>
    <source>
        <strain evidence="8">BED1</strain>
    </source>
</reference>
<protein>
    <submittedName>
        <fullName evidence="8">Isy1-domain-containing protein</fullName>
    </submittedName>
</protein>
<feature type="region of interest" description="Disordered" evidence="7">
    <location>
        <begin position="191"/>
        <end position="273"/>
    </location>
</feature>
<keyword evidence="9" id="KW-1185">Reference proteome</keyword>
<dbReference type="EMBL" id="WHUW01000001">
    <property type="protein sequence ID" value="KAF8452811.1"/>
    <property type="molecule type" value="Genomic_DNA"/>
</dbReference>
<comment type="similarity">
    <text evidence="2">Belongs to the ISY1 family.</text>
</comment>
<dbReference type="InterPro" id="IPR037200">
    <property type="entry name" value="Isy1_sf"/>
</dbReference>
<keyword evidence="5" id="KW-0508">mRNA splicing</keyword>
<dbReference type="InterPro" id="IPR029012">
    <property type="entry name" value="Helix_hairpin_bin_sf"/>
</dbReference>
<evidence type="ECO:0000256" key="1">
    <source>
        <dbReference type="ARBA" id="ARBA00004123"/>
    </source>
</evidence>
<dbReference type="SUPFAM" id="SSF140102">
    <property type="entry name" value="ISY1 domain-like"/>
    <property type="match status" value="1"/>
</dbReference>
<name>A0AAD4GMJ8_BOLED</name>
<feature type="compositionally biased region" description="Polar residues" evidence="7">
    <location>
        <begin position="257"/>
        <end position="273"/>
    </location>
</feature>
<organism evidence="8 9">
    <name type="scientific">Boletus edulis BED1</name>
    <dbReference type="NCBI Taxonomy" id="1328754"/>
    <lineage>
        <taxon>Eukaryota</taxon>
        <taxon>Fungi</taxon>
        <taxon>Dikarya</taxon>
        <taxon>Basidiomycota</taxon>
        <taxon>Agaricomycotina</taxon>
        <taxon>Agaricomycetes</taxon>
        <taxon>Agaricomycetidae</taxon>
        <taxon>Boletales</taxon>
        <taxon>Boletineae</taxon>
        <taxon>Boletaceae</taxon>
        <taxon>Boletoideae</taxon>
        <taxon>Boletus</taxon>
    </lineage>
</organism>
<dbReference type="GO" id="GO:0071014">
    <property type="term" value="C:post-mRNA release spliceosomal complex"/>
    <property type="evidence" value="ECO:0007669"/>
    <property type="project" value="UniProtKB-ARBA"/>
</dbReference>
<dbReference type="GO" id="GO:0000974">
    <property type="term" value="C:Prp19 complex"/>
    <property type="evidence" value="ECO:0007669"/>
    <property type="project" value="UniProtKB-ARBA"/>
</dbReference>
<dbReference type="Pfam" id="PF06246">
    <property type="entry name" value="Isy1"/>
    <property type="match status" value="1"/>
</dbReference>
<comment type="subcellular location">
    <subcellularLocation>
        <location evidence="1">Nucleus</location>
    </subcellularLocation>
</comment>
<evidence type="ECO:0000313" key="9">
    <source>
        <dbReference type="Proteomes" id="UP001194468"/>
    </source>
</evidence>
<dbReference type="PANTHER" id="PTHR13021">
    <property type="entry name" value="PRE-MRNA-SPLICING FACTOR ISY1"/>
    <property type="match status" value="1"/>
</dbReference>
<evidence type="ECO:0000256" key="3">
    <source>
        <dbReference type="ARBA" id="ARBA00022664"/>
    </source>
</evidence>
<evidence type="ECO:0000256" key="5">
    <source>
        <dbReference type="ARBA" id="ARBA00023187"/>
    </source>
</evidence>
<evidence type="ECO:0000256" key="4">
    <source>
        <dbReference type="ARBA" id="ARBA00022728"/>
    </source>
</evidence>
<dbReference type="GO" id="GO:0000350">
    <property type="term" value="P:generation of catalytic spliceosome for second transesterification step"/>
    <property type="evidence" value="ECO:0007669"/>
    <property type="project" value="InterPro"/>
</dbReference>
<proteinExistence type="inferred from homology"/>
<keyword evidence="6" id="KW-0539">Nucleus</keyword>
<gene>
    <name evidence="8" type="ORF">L210DRAFT_3519632</name>
</gene>
<keyword evidence="3" id="KW-0507">mRNA processing</keyword>
<evidence type="ECO:0000256" key="2">
    <source>
        <dbReference type="ARBA" id="ARBA00007002"/>
    </source>
</evidence>
<evidence type="ECO:0000256" key="7">
    <source>
        <dbReference type="SAM" id="MobiDB-lite"/>
    </source>
</evidence>
<sequence>MLYRFREAQAAELGLGTRGDKRPKMASACKSLRECERWRGEILREISRKVSKIQDSGLTDYEVRDVNDEINKLLREKRHWENQIISLGGANYRRNVAMLDDDGKEVPGTKGYKYFGRAKDLPGVRELFQSRKKEEEEENQALAYYKKFMHQGPAYFGDLDETQSGNELIDYEREAEEAEWREAQRRIREALEIPADDPIPDLPRCPKQSTAMTPSDPLPDASSTTSGAKRKADADANMASEEDPPSENTKRPKSSKTDVTQQPVIPTPAPTSMQAHAQLAASHISFLSTEDLLPPKMPKREEMEGVLLQLQKEALVNEYFGDPKL</sequence>
<dbReference type="Proteomes" id="UP001194468">
    <property type="component" value="Unassembled WGS sequence"/>
</dbReference>
<dbReference type="FunFam" id="1.10.287.660:FF:000001">
    <property type="entry name" value="pre-mRNA-splicing factor ISY1 homolog"/>
    <property type="match status" value="1"/>
</dbReference>
<comment type="caution">
    <text evidence="8">The sequence shown here is derived from an EMBL/GenBank/DDBJ whole genome shotgun (WGS) entry which is preliminary data.</text>
</comment>
<dbReference type="InterPro" id="IPR009360">
    <property type="entry name" value="Isy1"/>
</dbReference>
<reference evidence="8" key="1">
    <citation type="submission" date="2019-10" db="EMBL/GenBank/DDBJ databases">
        <authorList>
            <consortium name="DOE Joint Genome Institute"/>
            <person name="Kuo A."/>
            <person name="Miyauchi S."/>
            <person name="Kiss E."/>
            <person name="Drula E."/>
            <person name="Kohler A."/>
            <person name="Sanchez-Garcia M."/>
            <person name="Andreopoulos B."/>
            <person name="Barry K.W."/>
            <person name="Bonito G."/>
            <person name="Buee M."/>
            <person name="Carver A."/>
            <person name="Chen C."/>
            <person name="Cichocki N."/>
            <person name="Clum A."/>
            <person name="Culley D."/>
            <person name="Crous P.W."/>
            <person name="Fauchery L."/>
            <person name="Girlanda M."/>
            <person name="Hayes R."/>
            <person name="Keri Z."/>
            <person name="LaButti K."/>
            <person name="Lipzen A."/>
            <person name="Lombard V."/>
            <person name="Magnuson J."/>
            <person name="Maillard F."/>
            <person name="Morin E."/>
            <person name="Murat C."/>
            <person name="Nolan M."/>
            <person name="Ohm R."/>
            <person name="Pangilinan J."/>
            <person name="Pereira M."/>
            <person name="Perotto S."/>
            <person name="Peter M."/>
            <person name="Riley R."/>
            <person name="Sitrit Y."/>
            <person name="Stielow B."/>
            <person name="Szollosi G."/>
            <person name="Zifcakova L."/>
            <person name="Stursova M."/>
            <person name="Spatafora J.W."/>
            <person name="Tedersoo L."/>
            <person name="Vaario L.-M."/>
            <person name="Yamada A."/>
            <person name="Yan M."/>
            <person name="Wang P."/>
            <person name="Xu J."/>
            <person name="Bruns T."/>
            <person name="Baldrian P."/>
            <person name="Vilgalys R."/>
            <person name="Henrissat B."/>
            <person name="Grigoriev I.V."/>
            <person name="Hibbett D."/>
            <person name="Nagy L.G."/>
            <person name="Martin F.M."/>
        </authorList>
    </citation>
    <scope>NUCLEOTIDE SEQUENCE</scope>
    <source>
        <strain evidence="8">BED1</strain>
    </source>
</reference>
<accession>A0AAD4GMJ8</accession>